<feature type="domain" description="Ubiquitin-like" evidence="1">
    <location>
        <begin position="1"/>
        <end position="76"/>
    </location>
</feature>
<organism evidence="2 3">
    <name type="scientific">Diabrotica virgifera virgifera</name>
    <name type="common">western corn rootworm</name>
    <dbReference type="NCBI Taxonomy" id="50390"/>
    <lineage>
        <taxon>Eukaryota</taxon>
        <taxon>Metazoa</taxon>
        <taxon>Ecdysozoa</taxon>
        <taxon>Arthropoda</taxon>
        <taxon>Hexapoda</taxon>
        <taxon>Insecta</taxon>
        <taxon>Pterygota</taxon>
        <taxon>Neoptera</taxon>
        <taxon>Endopterygota</taxon>
        <taxon>Coleoptera</taxon>
        <taxon>Polyphaga</taxon>
        <taxon>Cucujiformia</taxon>
        <taxon>Chrysomeloidea</taxon>
        <taxon>Chrysomelidae</taxon>
        <taxon>Galerucinae</taxon>
        <taxon>Diabroticina</taxon>
        <taxon>Diabroticites</taxon>
        <taxon>Diabrotica</taxon>
    </lineage>
</organism>
<name>A0ABM5L7Z4_DIAVI</name>
<keyword evidence="3" id="KW-1185">Reference proteome</keyword>
<dbReference type="Pfam" id="PF00240">
    <property type="entry name" value="ubiquitin"/>
    <property type="match status" value="18"/>
</dbReference>
<feature type="domain" description="Ubiquitin-like" evidence="1">
    <location>
        <begin position="1024"/>
        <end position="1099"/>
    </location>
</feature>
<feature type="domain" description="Ubiquitin-like" evidence="1">
    <location>
        <begin position="720"/>
        <end position="795"/>
    </location>
</feature>
<feature type="domain" description="Ubiquitin-like" evidence="1">
    <location>
        <begin position="872"/>
        <end position="947"/>
    </location>
</feature>
<dbReference type="InterPro" id="IPR019954">
    <property type="entry name" value="Ubiquitin_CS"/>
</dbReference>
<dbReference type="Proteomes" id="UP001652700">
    <property type="component" value="Unplaced"/>
</dbReference>
<feature type="domain" description="Ubiquitin-like" evidence="1">
    <location>
        <begin position="948"/>
        <end position="1023"/>
    </location>
</feature>
<dbReference type="PRINTS" id="PR00348">
    <property type="entry name" value="UBIQUITIN"/>
</dbReference>
<dbReference type="InterPro" id="IPR029071">
    <property type="entry name" value="Ubiquitin-like_domsf"/>
</dbReference>
<feature type="domain" description="Ubiquitin-like" evidence="1">
    <location>
        <begin position="305"/>
        <end position="380"/>
    </location>
</feature>
<dbReference type="InterPro" id="IPR000626">
    <property type="entry name" value="Ubiquitin-like_dom"/>
</dbReference>
<feature type="domain" description="Ubiquitin-like" evidence="1">
    <location>
        <begin position="1100"/>
        <end position="1175"/>
    </location>
</feature>
<dbReference type="EnsemblMetazoa" id="XM_050662602.1">
    <property type="protein sequence ID" value="XP_050518559.1"/>
    <property type="gene ID" value="LOC114335155"/>
</dbReference>
<dbReference type="SMART" id="SM00213">
    <property type="entry name" value="UBQ"/>
    <property type="match status" value="17"/>
</dbReference>
<dbReference type="PROSITE" id="PS00299">
    <property type="entry name" value="UBIQUITIN_1"/>
    <property type="match status" value="17"/>
</dbReference>
<evidence type="ECO:0000313" key="2">
    <source>
        <dbReference type="EnsemblMetazoa" id="XP_050518559.1"/>
    </source>
</evidence>
<feature type="domain" description="Ubiquitin-like" evidence="1">
    <location>
        <begin position="568"/>
        <end position="643"/>
    </location>
</feature>
<feature type="domain" description="Ubiquitin-like" evidence="1">
    <location>
        <begin position="1176"/>
        <end position="1251"/>
    </location>
</feature>
<feature type="domain" description="Ubiquitin-like" evidence="1">
    <location>
        <begin position="1252"/>
        <end position="1327"/>
    </location>
</feature>
<evidence type="ECO:0000313" key="3">
    <source>
        <dbReference type="Proteomes" id="UP001652700"/>
    </source>
</evidence>
<feature type="domain" description="Ubiquitin-like" evidence="1">
    <location>
        <begin position="796"/>
        <end position="871"/>
    </location>
</feature>
<accession>A0ABM5L7Z4</accession>
<feature type="domain" description="Ubiquitin-like" evidence="1">
    <location>
        <begin position="457"/>
        <end position="493"/>
    </location>
</feature>
<feature type="domain" description="Ubiquitin-like" evidence="1">
    <location>
        <begin position="492"/>
        <end position="567"/>
    </location>
</feature>
<dbReference type="PANTHER" id="PTHR10666">
    <property type="entry name" value="UBIQUITIN"/>
    <property type="match status" value="1"/>
</dbReference>
<dbReference type="InterPro" id="IPR050158">
    <property type="entry name" value="Ubiquitin_ubiquitin-like"/>
</dbReference>
<dbReference type="GeneID" id="114335155"/>
<feature type="domain" description="Ubiquitin-like" evidence="1">
    <location>
        <begin position="644"/>
        <end position="719"/>
    </location>
</feature>
<feature type="domain" description="Ubiquitin-like" evidence="1">
    <location>
        <begin position="229"/>
        <end position="304"/>
    </location>
</feature>
<evidence type="ECO:0000259" key="1">
    <source>
        <dbReference type="PROSITE" id="PS50053"/>
    </source>
</evidence>
<sequence length="1328" mass="149346">MQIFVKTLTGKTITLEVEPSDTIENVKAKIQDKEGIPPDQQRLIFAGKQLEDGRTLSDYNIQKESTLHLVLRLRGGMQIFVKTLTGKTITLEVEPSDTIENVKAKIQDKEGIPPDQQRLIFAGKQLEDGRTLSDYNIQKESTLHLVLRLRGGMQIFVKTLTGKTITLEVEPSDTIENVKAKIQDKEGIPPDQQRLIFAGKQLEDGRTLSDYNIQKESTLHLVLRLRGGMQIFVKTLTGKTITLEVEPSDTIENVKAKIQDKEGIPPDQQRLIFAGKQLEDGRTLSDYNIQKESTLHLVLRLRGGMQIFVKTLTGKTITLEVEPSDTIENVKTKIQDKEGIPPDQQRLIFAGKQLEDGRTLSDYNIQKESTLHLVLRLRGGMQIFVKTLTGKTITLEVEPSDTIENVKAKIQDKEGIPPDQQRLIFAGKQLEDGRTLSDYNIQKESTLHLVLRLRGGMQIFVKTLTGKTITLEVEPSDTIENVKAKIQDKEGMQIFVKTLTGKTITLEVEPSDTIENVKAKIQDKEGIPPDQQRLIFAGKQLEDGRTLSDYNIQKESTLHLVLRLRGGMQIFVKTLTGKTITLEVEPSDTIENVKAKIQDKEGIPPDQQRLIFAGKQLEDGRTLSDYNIQKESTLHLVLRLRGGMQIFVKTLTGKTITLEVEPSDTIENVKAKIQDKEGIPPDQQRLIFAGKQLEDGRTLSDYNIQKESTLHLVLRLRGGMQIFVKTLTGKTITLEVEPSDTIENVKAKIQDKEGIPPDQQRLIFAGKQLEDGRTLSDYNIQKESTLHLVLRLRGGMQIFVKTLTGKTITLEVEPSDTIENVKAKIQDKEGIPPDQQRLIFAGKQLEDGRTLSDYNIQKESTLHLVLRLRGGMQIFVKTLTGKTITLEVEPSDTIENVKAKIQDKEGIPPDQQRLIFAGKQLEDGRTLSDYNIQKESTLHLVLRLRGGMQIFVKTLTGKTITLEVEPSDTIENVKAKIQDKEGIPPDQQRLIFAGKQLEDGRTLSDYNIQKESTLHLVLRLRGGMQIFVKTLTGKTITLEVEPSDTIENVKAKIQDKEGIPPDQQRLIFAGKQLEDGRTLSDYNIQKESTLHLVLRLRGGMQIFVKTLTGKTITLEVEPSDTIENVKAKIQDKEGIPPDQQRLIFAGKQLEDGRTLSDYNIQKESTLHLVLRLRGGMQIFVKTLTGKTITLEVEPSDTIENVKAKIQDKEGIPPDQQRLIFAGKQLEDGRTLSDYNIQKESTLHLVLRLRGGMQIFVKTLTGKTITLEVEPSDTIENVKAKIQDKEGIPPDQQRLIFAGKQLEDGRTLSDYNIQKESTLHLVLRLRGGN</sequence>
<feature type="domain" description="Ubiquitin-like" evidence="1">
    <location>
        <begin position="77"/>
        <end position="152"/>
    </location>
</feature>
<reference evidence="2" key="1">
    <citation type="submission" date="2025-05" db="UniProtKB">
        <authorList>
            <consortium name="EnsemblMetazoa"/>
        </authorList>
    </citation>
    <scope>IDENTIFICATION</scope>
</reference>
<proteinExistence type="predicted"/>
<dbReference type="SUPFAM" id="SSF54236">
    <property type="entry name" value="Ubiquitin-like"/>
    <property type="match status" value="18"/>
</dbReference>
<dbReference type="CDD" id="cd01803">
    <property type="entry name" value="Ubl_ubiquitin"/>
    <property type="match status" value="17"/>
</dbReference>
<protein>
    <recommendedName>
        <fullName evidence="1">Ubiquitin-like domain-containing protein</fullName>
    </recommendedName>
</protein>
<feature type="domain" description="Ubiquitin-like" evidence="1">
    <location>
        <begin position="153"/>
        <end position="228"/>
    </location>
</feature>
<feature type="domain" description="Ubiquitin-like" evidence="1">
    <location>
        <begin position="381"/>
        <end position="456"/>
    </location>
</feature>
<dbReference type="PROSITE" id="PS50053">
    <property type="entry name" value="UBIQUITIN_2"/>
    <property type="match status" value="18"/>
</dbReference>
<dbReference type="RefSeq" id="XP_050518559.1">
    <property type="nucleotide sequence ID" value="XM_050662602.1"/>
</dbReference>
<dbReference type="Gene3D" id="3.10.20.90">
    <property type="entry name" value="Phosphatidylinositol 3-kinase Catalytic Subunit, Chain A, domain 1"/>
    <property type="match status" value="18"/>
</dbReference>
<dbReference type="InterPro" id="IPR019956">
    <property type="entry name" value="Ubiquitin_dom"/>
</dbReference>